<dbReference type="GO" id="GO:0004518">
    <property type="term" value="F:nuclease activity"/>
    <property type="evidence" value="ECO:0007669"/>
    <property type="project" value="UniProtKB-KW"/>
</dbReference>
<evidence type="ECO:0000313" key="10">
    <source>
        <dbReference type="Proteomes" id="UP000242638"/>
    </source>
</evidence>
<dbReference type="Ensembl" id="ENSPRET00000016319.1">
    <property type="protein sequence ID" value="ENSPREP00000016149.1"/>
    <property type="gene ID" value="ENSPREG00000010896.1"/>
</dbReference>
<dbReference type="Pfam" id="PF13359">
    <property type="entry name" value="DDE_Tnp_4"/>
    <property type="match status" value="1"/>
</dbReference>
<reference evidence="10" key="1">
    <citation type="submission" date="2013-11" db="EMBL/GenBank/DDBJ databases">
        <title>The genomic landscape of the Guanapo guppy.</title>
        <authorList>
            <person name="Kuenstner A."/>
            <person name="Dreyer C."/>
        </authorList>
    </citation>
    <scope>NUCLEOTIDE SEQUENCE</scope>
    <source>
        <strain evidence="10">Guanapo</strain>
    </source>
</reference>
<proteinExistence type="inferred from homology"/>
<evidence type="ECO:0000256" key="2">
    <source>
        <dbReference type="ARBA" id="ARBA00004123"/>
    </source>
</evidence>
<evidence type="ECO:0000256" key="4">
    <source>
        <dbReference type="ARBA" id="ARBA00022722"/>
    </source>
</evidence>
<keyword evidence="5" id="KW-0479">Metal-binding</keyword>
<evidence type="ECO:0000256" key="3">
    <source>
        <dbReference type="ARBA" id="ARBA00006958"/>
    </source>
</evidence>
<evidence type="ECO:0000256" key="6">
    <source>
        <dbReference type="ARBA" id="ARBA00022801"/>
    </source>
</evidence>
<dbReference type="PANTHER" id="PTHR22930">
    <property type="match status" value="1"/>
</dbReference>
<name>A0A3P9P2V7_POERE</name>
<dbReference type="GO" id="GO:0046872">
    <property type="term" value="F:metal ion binding"/>
    <property type="evidence" value="ECO:0007669"/>
    <property type="project" value="UniProtKB-KW"/>
</dbReference>
<dbReference type="GeneTree" id="ENSGT00940000163250"/>
<evidence type="ECO:0000313" key="9">
    <source>
        <dbReference type="Ensembl" id="ENSPREP00000016149.1"/>
    </source>
</evidence>
<evidence type="ECO:0000259" key="8">
    <source>
        <dbReference type="Pfam" id="PF13359"/>
    </source>
</evidence>
<comment type="cofactor">
    <cofactor evidence="1">
        <name>a divalent metal cation</name>
        <dbReference type="ChEBI" id="CHEBI:60240"/>
    </cofactor>
</comment>
<dbReference type="Proteomes" id="UP000242638">
    <property type="component" value="Unassembled WGS sequence"/>
</dbReference>
<reference evidence="9" key="2">
    <citation type="submission" date="2025-08" db="UniProtKB">
        <authorList>
            <consortium name="Ensembl"/>
        </authorList>
    </citation>
    <scope>IDENTIFICATION</scope>
    <source>
        <strain evidence="9">Guanapo</strain>
    </source>
</reference>
<dbReference type="OMA" id="ENETHPE"/>
<organism evidence="9 10">
    <name type="scientific">Poecilia reticulata</name>
    <name type="common">Guppy</name>
    <name type="synonym">Acanthophacelus reticulatus</name>
    <dbReference type="NCBI Taxonomy" id="8081"/>
    <lineage>
        <taxon>Eukaryota</taxon>
        <taxon>Metazoa</taxon>
        <taxon>Chordata</taxon>
        <taxon>Craniata</taxon>
        <taxon>Vertebrata</taxon>
        <taxon>Euteleostomi</taxon>
        <taxon>Actinopterygii</taxon>
        <taxon>Neopterygii</taxon>
        <taxon>Teleostei</taxon>
        <taxon>Neoteleostei</taxon>
        <taxon>Acanthomorphata</taxon>
        <taxon>Ovalentaria</taxon>
        <taxon>Atherinomorphae</taxon>
        <taxon>Cyprinodontiformes</taxon>
        <taxon>Poeciliidae</taxon>
        <taxon>Poeciliinae</taxon>
        <taxon>Poecilia</taxon>
    </lineage>
</organism>
<accession>A0A3P9P2V7</accession>
<comment type="similarity">
    <text evidence="3">Belongs to the HARBI1 family.</text>
</comment>
<evidence type="ECO:0000256" key="7">
    <source>
        <dbReference type="ARBA" id="ARBA00023242"/>
    </source>
</evidence>
<comment type="subcellular location">
    <subcellularLocation>
        <location evidence="2">Nucleus</location>
    </subcellularLocation>
</comment>
<dbReference type="Bgee" id="ENSPREG00000010896">
    <property type="expression patterns" value="Expressed in caudal fin"/>
</dbReference>
<feature type="domain" description="DDE Tnp4" evidence="8">
    <location>
        <begin position="156"/>
        <end position="265"/>
    </location>
</feature>
<protein>
    <recommendedName>
        <fullName evidence="8">DDE Tnp4 domain-containing protein</fullName>
    </recommendedName>
</protein>
<dbReference type="GO" id="GO:0016787">
    <property type="term" value="F:hydrolase activity"/>
    <property type="evidence" value="ECO:0007669"/>
    <property type="project" value="UniProtKB-KW"/>
</dbReference>
<keyword evidence="6" id="KW-0378">Hydrolase</keyword>
<keyword evidence="10" id="KW-1185">Reference proteome</keyword>
<dbReference type="InterPro" id="IPR045249">
    <property type="entry name" value="HARBI1-like"/>
</dbReference>
<sequence length="352" mass="39950">GHRNKVDTVPLFRCLRGPTVWAINRSSHWWDVLVPGFTDSQWLQNFRMSEDTINYLCVRLCHVLERTDTTFQKCVPLKKRLAIALWKLATGSEYRSIGHLFGVSLTTVCRCVQEFCAAMQTVLVPELIKIPSAERFEEMAAYFENCWGLPHCVGAIDGSHIPIIAPTTYHSDFFNQKGWHSLILQGVVDGWGLFWNICVGMPGSLHDARVLRLSSLWELATHGNLFPLHTKEIGTVKVGYYIIGDSAYSLQDWLMKPFPDTVQLTHAFGRLKGRWPCLLQKNECDMELAKVMVTTCCALHNLCENHSEIYDNTWDVSAAEYNPAEAVPRCSDGRTSVRDALVQLLQDNELVF</sequence>
<reference evidence="9" key="3">
    <citation type="submission" date="2025-09" db="UniProtKB">
        <authorList>
            <consortium name="Ensembl"/>
        </authorList>
    </citation>
    <scope>IDENTIFICATION</scope>
    <source>
        <strain evidence="9">Guanapo</strain>
    </source>
</reference>
<evidence type="ECO:0000256" key="1">
    <source>
        <dbReference type="ARBA" id="ARBA00001968"/>
    </source>
</evidence>
<dbReference type="AlphaFoldDB" id="A0A3P9P2V7"/>
<dbReference type="GO" id="GO:0005634">
    <property type="term" value="C:nucleus"/>
    <property type="evidence" value="ECO:0007669"/>
    <property type="project" value="UniProtKB-SubCell"/>
</dbReference>
<dbReference type="PANTHER" id="PTHR22930:SF236">
    <property type="entry name" value="PROTEIN ALP1-LIKE-RELATED"/>
    <property type="match status" value="1"/>
</dbReference>
<dbReference type="InterPro" id="IPR027806">
    <property type="entry name" value="HARBI1_dom"/>
</dbReference>
<evidence type="ECO:0000256" key="5">
    <source>
        <dbReference type="ARBA" id="ARBA00022723"/>
    </source>
</evidence>
<keyword evidence="7" id="KW-0539">Nucleus</keyword>
<keyword evidence="4" id="KW-0540">Nuclease</keyword>